<dbReference type="GO" id="GO:0004029">
    <property type="term" value="F:aldehyde dehydrogenase (NAD+) activity"/>
    <property type="evidence" value="ECO:0007669"/>
    <property type="project" value="TreeGrafter"/>
</dbReference>
<evidence type="ECO:0000313" key="3">
    <source>
        <dbReference type="Proteomes" id="UP000558997"/>
    </source>
</evidence>
<organism evidence="2 3">
    <name type="scientific">Kribbella solani</name>
    <dbReference type="NCBI Taxonomy" id="236067"/>
    <lineage>
        <taxon>Bacteria</taxon>
        <taxon>Bacillati</taxon>
        <taxon>Actinomycetota</taxon>
        <taxon>Actinomycetes</taxon>
        <taxon>Propionibacteriales</taxon>
        <taxon>Kribbellaceae</taxon>
        <taxon>Kribbella</taxon>
    </lineage>
</organism>
<dbReference type="RefSeq" id="WP_337905655.1">
    <property type="nucleotide sequence ID" value="NZ_BAAAVN010000011.1"/>
</dbReference>
<sequence>MRRTSTAGRGIGADGKTYPKGITMRVFITGASGHVGSALVPELREHGHVVLGLARSDESARRLTGWGAEAVRGDLHDLDRLRAAASAADGVIHLAFRHDAMQVGDLAGAAESDLAALQTIGTALAGTGKPLISTSGTGMLARIVNNRTGTEADFDPNGGYRIDAENFVVDLAGKDVRTSVVRLPAITHSRLDLHGFAPTLIAFARQNGFAAYPGEGANRWPAVHTLDAARLYRLALESAPAGSRLHAVQDEGIEFRTIAETIGHGLGLPARSITADEASKYLGFLAQFAAMDSPASSAYTRQLLDWQPTHPDLLTDLAEGFYF</sequence>
<evidence type="ECO:0000313" key="2">
    <source>
        <dbReference type="EMBL" id="MBB5977810.1"/>
    </source>
</evidence>
<dbReference type="PANTHER" id="PTHR48079">
    <property type="entry name" value="PROTEIN YEEZ"/>
    <property type="match status" value="1"/>
</dbReference>
<dbReference type="InterPro" id="IPR036291">
    <property type="entry name" value="NAD(P)-bd_dom_sf"/>
</dbReference>
<accession>A0A841DMC6</accession>
<dbReference type="SUPFAM" id="SSF51735">
    <property type="entry name" value="NAD(P)-binding Rossmann-fold domains"/>
    <property type="match status" value="1"/>
</dbReference>
<dbReference type="GO" id="GO:0005737">
    <property type="term" value="C:cytoplasm"/>
    <property type="evidence" value="ECO:0007669"/>
    <property type="project" value="TreeGrafter"/>
</dbReference>
<dbReference type="Gene3D" id="3.40.50.720">
    <property type="entry name" value="NAD(P)-binding Rossmann-like Domain"/>
    <property type="match status" value="1"/>
</dbReference>
<gene>
    <name evidence="2" type="ORF">HDA44_001151</name>
</gene>
<comment type="caution">
    <text evidence="2">The sequence shown here is derived from an EMBL/GenBank/DDBJ whole genome shotgun (WGS) entry which is preliminary data.</text>
</comment>
<protein>
    <submittedName>
        <fullName evidence="2">Nucleoside-diphosphate-sugar epimerase</fullName>
    </submittedName>
</protein>
<dbReference type="EMBL" id="JACHNF010000001">
    <property type="protein sequence ID" value="MBB5977810.1"/>
    <property type="molecule type" value="Genomic_DNA"/>
</dbReference>
<dbReference type="Pfam" id="PF01370">
    <property type="entry name" value="Epimerase"/>
    <property type="match status" value="1"/>
</dbReference>
<reference evidence="2 3" key="1">
    <citation type="submission" date="2020-08" db="EMBL/GenBank/DDBJ databases">
        <title>Sequencing the genomes of 1000 actinobacteria strains.</title>
        <authorList>
            <person name="Klenk H.-P."/>
        </authorList>
    </citation>
    <scope>NUCLEOTIDE SEQUENCE [LARGE SCALE GENOMIC DNA]</scope>
    <source>
        <strain evidence="2 3">DSM 17294</strain>
    </source>
</reference>
<evidence type="ECO:0000259" key="1">
    <source>
        <dbReference type="Pfam" id="PF01370"/>
    </source>
</evidence>
<dbReference type="InterPro" id="IPR051783">
    <property type="entry name" value="NAD(P)-dependent_oxidoreduct"/>
</dbReference>
<dbReference type="Proteomes" id="UP000558997">
    <property type="component" value="Unassembled WGS sequence"/>
</dbReference>
<proteinExistence type="predicted"/>
<dbReference type="PANTHER" id="PTHR48079:SF6">
    <property type="entry name" value="NAD(P)-BINDING DOMAIN-CONTAINING PROTEIN-RELATED"/>
    <property type="match status" value="1"/>
</dbReference>
<name>A0A841DMC6_9ACTN</name>
<dbReference type="InterPro" id="IPR001509">
    <property type="entry name" value="Epimerase_deHydtase"/>
</dbReference>
<dbReference type="CDD" id="cd05262">
    <property type="entry name" value="SDR_a7"/>
    <property type="match status" value="1"/>
</dbReference>
<dbReference type="AlphaFoldDB" id="A0A841DMC6"/>
<feature type="domain" description="NAD-dependent epimerase/dehydratase" evidence="1">
    <location>
        <begin position="26"/>
        <end position="239"/>
    </location>
</feature>
<keyword evidence="3" id="KW-1185">Reference proteome</keyword>